<keyword evidence="3" id="KW-1185">Reference proteome</keyword>
<evidence type="ECO:0000313" key="3">
    <source>
        <dbReference type="Proteomes" id="UP000672032"/>
    </source>
</evidence>
<evidence type="ECO:0000313" key="2">
    <source>
        <dbReference type="EMBL" id="QSZ33737.1"/>
    </source>
</evidence>
<protein>
    <submittedName>
        <fullName evidence="2">Uncharacterized protein</fullName>
    </submittedName>
</protein>
<dbReference type="OrthoDB" id="3449878at2759"/>
<sequence>MKGFLFSYALVEIVAFIPAILAAAVPFHSGQAGVWRKSFNTSVTECYKTSYCTSARSNWQHCQDANQLNPPHGGSLEARNALVAECLCQTSYVQEQDECLACICNTTGNPCIHGPQTTNTNMVCNKTTTLADYENVSFKSGVSMNFPLILPSLQLASTWVTQPDQILISKN</sequence>
<dbReference type="EMBL" id="CP063408">
    <property type="protein sequence ID" value="QSZ33737.1"/>
    <property type="molecule type" value="Genomic_DNA"/>
</dbReference>
<name>A0A8A3PEU1_9HELO</name>
<keyword evidence="1" id="KW-0812">Transmembrane</keyword>
<organism evidence="2 3">
    <name type="scientific">Monilinia vaccinii-corymbosi</name>
    <dbReference type="NCBI Taxonomy" id="61207"/>
    <lineage>
        <taxon>Eukaryota</taxon>
        <taxon>Fungi</taxon>
        <taxon>Dikarya</taxon>
        <taxon>Ascomycota</taxon>
        <taxon>Pezizomycotina</taxon>
        <taxon>Leotiomycetes</taxon>
        <taxon>Helotiales</taxon>
        <taxon>Sclerotiniaceae</taxon>
        <taxon>Monilinia</taxon>
    </lineage>
</organism>
<keyword evidence="1" id="KW-0472">Membrane</keyword>
<gene>
    <name evidence="2" type="ORF">DSL72_005308</name>
</gene>
<reference evidence="2" key="1">
    <citation type="submission" date="2020-10" db="EMBL/GenBank/DDBJ databases">
        <title>Genome Sequence of Monilinia vaccinii-corymbosi Sheds Light on Mummy Berry Disease Infection of Blueberry and Mating Type.</title>
        <authorList>
            <person name="Yow A.G."/>
            <person name="Zhang Y."/>
            <person name="Bansal K."/>
            <person name="Eacker S.M."/>
            <person name="Sullivan S."/>
            <person name="Liachko I."/>
            <person name="Cubeta M.A."/>
            <person name="Rollins J.A."/>
            <person name="Ashrafi H."/>
        </authorList>
    </citation>
    <scope>NUCLEOTIDE SEQUENCE</scope>
    <source>
        <strain evidence="2">RL-1</strain>
    </source>
</reference>
<feature type="transmembrane region" description="Helical" evidence="1">
    <location>
        <begin position="6"/>
        <end position="27"/>
    </location>
</feature>
<evidence type="ECO:0000256" key="1">
    <source>
        <dbReference type="SAM" id="Phobius"/>
    </source>
</evidence>
<dbReference type="Proteomes" id="UP000672032">
    <property type="component" value="Chromosome 4"/>
</dbReference>
<dbReference type="AlphaFoldDB" id="A0A8A3PEU1"/>
<accession>A0A8A3PEU1</accession>
<keyword evidence="1" id="KW-1133">Transmembrane helix</keyword>
<proteinExistence type="predicted"/>